<accession>A0A382VSG9</accession>
<dbReference type="AlphaFoldDB" id="A0A382VSG9"/>
<dbReference type="EMBL" id="UINC01154268">
    <property type="protein sequence ID" value="SVD49457.1"/>
    <property type="molecule type" value="Genomic_DNA"/>
</dbReference>
<organism evidence="1">
    <name type="scientific">marine metagenome</name>
    <dbReference type="NCBI Taxonomy" id="408172"/>
    <lineage>
        <taxon>unclassified sequences</taxon>
        <taxon>metagenomes</taxon>
        <taxon>ecological metagenomes</taxon>
    </lineage>
</organism>
<sequence>MGLAIPVIEGGDHFPQFRFYQPLWPLLPLPAFTAARWLADHVDMSDLQLRLSRLRVPVLLVMGLSIVAASTTKWFRLRDLPFAGEIHIAQRGRVTGERLNALFTDVPDVGVLMAGGIRYGYDGAVIDLLGLNHAQMAHAPGDRRGIKGHAAFNRDVFEQLSPAILLPRASTQIPETNPFLDSWYDVPLQGLLQDDAFLQRYAVAHV</sequence>
<gene>
    <name evidence="1" type="ORF">METZ01_LOCUS402311</name>
</gene>
<proteinExistence type="predicted"/>
<protein>
    <submittedName>
        <fullName evidence="1">Uncharacterized protein</fullName>
    </submittedName>
</protein>
<evidence type="ECO:0000313" key="1">
    <source>
        <dbReference type="EMBL" id="SVD49457.1"/>
    </source>
</evidence>
<name>A0A382VSG9_9ZZZZ</name>
<feature type="non-terminal residue" evidence="1">
    <location>
        <position position="206"/>
    </location>
</feature>
<reference evidence="1" key="1">
    <citation type="submission" date="2018-05" db="EMBL/GenBank/DDBJ databases">
        <authorList>
            <person name="Lanie J.A."/>
            <person name="Ng W.-L."/>
            <person name="Kazmierczak K.M."/>
            <person name="Andrzejewski T.M."/>
            <person name="Davidsen T.M."/>
            <person name="Wayne K.J."/>
            <person name="Tettelin H."/>
            <person name="Glass J.I."/>
            <person name="Rusch D."/>
            <person name="Podicherti R."/>
            <person name="Tsui H.-C.T."/>
            <person name="Winkler M.E."/>
        </authorList>
    </citation>
    <scope>NUCLEOTIDE SEQUENCE</scope>
</reference>